<dbReference type="GO" id="GO:0042597">
    <property type="term" value="C:periplasmic space"/>
    <property type="evidence" value="ECO:0007669"/>
    <property type="project" value="UniProtKB-ARBA"/>
</dbReference>
<reference evidence="7 8" key="1">
    <citation type="submission" date="2016-10" db="EMBL/GenBank/DDBJ databases">
        <authorList>
            <person name="de Groot N.N."/>
        </authorList>
    </citation>
    <scope>NUCLEOTIDE SEQUENCE [LARGE SCALE GENOMIC DNA]</scope>
    <source>
        <strain evidence="7 8">DSM 21800</strain>
    </source>
</reference>
<dbReference type="SUPFAM" id="SSF53850">
    <property type="entry name" value="Periplasmic binding protein-like II"/>
    <property type="match status" value="1"/>
</dbReference>
<dbReference type="InterPro" id="IPR039424">
    <property type="entry name" value="SBP_5"/>
</dbReference>
<keyword evidence="3" id="KW-0813">Transport</keyword>
<dbReference type="PANTHER" id="PTHR30290">
    <property type="entry name" value="PERIPLASMIC BINDING COMPONENT OF ABC TRANSPORTER"/>
    <property type="match status" value="1"/>
</dbReference>
<dbReference type="OrthoDB" id="9046151at2"/>
<name>A0A1H1T7Q8_9ACTN</name>
<evidence type="ECO:0000259" key="6">
    <source>
        <dbReference type="Pfam" id="PF00496"/>
    </source>
</evidence>
<dbReference type="GO" id="GO:0015833">
    <property type="term" value="P:peptide transport"/>
    <property type="evidence" value="ECO:0007669"/>
    <property type="project" value="TreeGrafter"/>
</dbReference>
<dbReference type="Gene3D" id="3.40.190.10">
    <property type="entry name" value="Periplasmic binding protein-like II"/>
    <property type="match status" value="1"/>
</dbReference>
<feature type="domain" description="Solute-binding protein family 5" evidence="6">
    <location>
        <begin position="84"/>
        <end position="445"/>
    </location>
</feature>
<dbReference type="PROSITE" id="PS51257">
    <property type="entry name" value="PROKAR_LIPOPROTEIN"/>
    <property type="match status" value="1"/>
</dbReference>
<proteinExistence type="inferred from homology"/>
<comment type="subcellular location">
    <subcellularLocation>
        <location evidence="1">Cell envelope</location>
    </subcellularLocation>
</comment>
<dbReference type="Pfam" id="PF00496">
    <property type="entry name" value="SBP_bac_5"/>
    <property type="match status" value="1"/>
</dbReference>
<comment type="similarity">
    <text evidence="2">Belongs to the bacterial solute-binding protein 5 family.</text>
</comment>
<dbReference type="PANTHER" id="PTHR30290:SF10">
    <property type="entry name" value="PERIPLASMIC OLIGOPEPTIDE-BINDING PROTEIN-RELATED"/>
    <property type="match status" value="1"/>
</dbReference>
<evidence type="ECO:0000256" key="3">
    <source>
        <dbReference type="ARBA" id="ARBA00022448"/>
    </source>
</evidence>
<evidence type="ECO:0000313" key="7">
    <source>
        <dbReference type="EMBL" id="SDS56275.1"/>
    </source>
</evidence>
<dbReference type="RefSeq" id="WP_091524610.1">
    <property type="nucleotide sequence ID" value="NZ_LT629772.1"/>
</dbReference>
<dbReference type="CDD" id="cd00995">
    <property type="entry name" value="PBP2_NikA_DppA_OppA_like"/>
    <property type="match status" value="1"/>
</dbReference>
<dbReference type="AlphaFoldDB" id="A0A1H1T7Q8"/>
<feature type="signal peptide" evidence="5">
    <location>
        <begin position="1"/>
        <end position="25"/>
    </location>
</feature>
<dbReference type="STRING" id="630515.SAMN04489812_2289"/>
<dbReference type="EMBL" id="LT629772">
    <property type="protein sequence ID" value="SDS56275.1"/>
    <property type="molecule type" value="Genomic_DNA"/>
</dbReference>
<protein>
    <submittedName>
        <fullName evidence="7">Peptide/nickel transport system substrate-binding protein</fullName>
    </submittedName>
</protein>
<dbReference type="GO" id="GO:1904680">
    <property type="term" value="F:peptide transmembrane transporter activity"/>
    <property type="evidence" value="ECO:0007669"/>
    <property type="project" value="TreeGrafter"/>
</dbReference>
<dbReference type="InterPro" id="IPR000914">
    <property type="entry name" value="SBP_5_dom"/>
</dbReference>
<evidence type="ECO:0000256" key="2">
    <source>
        <dbReference type="ARBA" id="ARBA00005695"/>
    </source>
</evidence>
<dbReference type="PIRSF" id="PIRSF002741">
    <property type="entry name" value="MppA"/>
    <property type="match status" value="1"/>
</dbReference>
<evidence type="ECO:0000313" key="8">
    <source>
        <dbReference type="Proteomes" id="UP000199103"/>
    </source>
</evidence>
<keyword evidence="8" id="KW-1185">Reference proteome</keyword>
<dbReference type="GO" id="GO:0030313">
    <property type="term" value="C:cell envelope"/>
    <property type="evidence" value="ECO:0007669"/>
    <property type="project" value="UniProtKB-SubCell"/>
</dbReference>
<keyword evidence="4 5" id="KW-0732">Signal</keyword>
<dbReference type="Gene3D" id="3.10.105.10">
    <property type="entry name" value="Dipeptide-binding Protein, Domain 3"/>
    <property type="match status" value="1"/>
</dbReference>
<evidence type="ECO:0000256" key="1">
    <source>
        <dbReference type="ARBA" id="ARBA00004196"/>
    </source>
</evidence>
<dbReference type="Proteomes" id="UP000199103">
    <property type="component" value="Chromosome I"/>
</dbReference>
<evidence type="ECO:0000256" key="4">
    <source>
        <dbReference type="ARBA" id="ARBA00022729"/>
    </source>
</evidence>
<dbReference type="InterPro" id="IPR030678">
    <property type="entry name" value="Peptide/Ni-bd"/>
</dbReference>
<dbReference type="GO" id="GO:0043190">
    <property type="term" value="C:ATP-binding cassette (ABC) transporter complex"/>
    <property type="evidence" value="ECO:0007669"/>
    <property type="project" value="InterPro"/>
</dbReference>
<gene>
    <name evidence="7" type="ORF">SAMN04489812_2289</name>
</gene>
<organism evidence="7 8">
    <name type="scientific">Microlunatus soli</name>
    <dbReference type="NCBI Taxonomy" id="630515"/>
    <lineage>
        <taxon>Bacteria</taxon>
        <taxon>Bacillati</taxon>
        <taxon>Actinomycetota</taxon>
        <taxon>Actinomycetes</taxon>
        <taxon>Propionibacteriales</taxon>
        <taxon>Propionibacteriaceae</taxon>
        <taxon>Microlunatus</taxon>
    </lineage>
</organism>
<evidence type="ECO:0000256" key="5">
    <source>
        <dbReference type="SAM" id="SignalP"/>
    </source>
</evidence>
<accession>A0A1H1T7Q8</accession>
<sequence>MRRRPTTPAAIVVAAVLTLLVTACGGGVQEATSYTTLDRNGTFRMDLGSDPGSINPYESTGGLNRQVYAFAYDTLVGRAPSGEAVPQLASSWKVTPKSVTYTLRDDVTCSDGTELKPSDVAADFDYIKNPKTLSPWVQFSVPVDYSVSADDRAGTFTITSTTAFGSLLQGAGAVPIVCPSGLKNPQSIQHATAGTGPYVITKYVQGDHYELAAREGYRWGPDGAATDEPGMPKKVEIAFVANESTMANQLVAGEINAAQITGPDRARLDETRGIKRFDLPVIVGEINYNEAAGRVFRDTAVRKAATMSLNRRDLASVSTARQGTLAKNLIAEAPVQCPGDETTGSLPERDLDRARRLLDSAGWRPGPDGIRRKDGKPLTIKIIYQTGAPQTESAVELTGQYLKSIGIGTRLVGLTNAAFLESLYTTADFDIFYSAINVDFPYMASTFFGGATPADGGRNAGAIDNPEFARLSAKAAAAPEKKSCPLWIAAHKALLSRADVVPISNGNRPFYTYKATLQTVGLFAVPTSIRVYR</sequence>
<feature type="chain" id="PRO_5038882463" evidence="5">
    <location>
        <begin position="26"/>
        <end position="533"/>
    </location>
</feature>